<feature type="region of interest" description="Disordered" evidence="1">
    <location>
        <begin position="1"/>
        <end position="26"/>
    </location>
</feature>
<feature type="region of interest" description="Disordered" evidence="1">
    <location>
        <begin position="67"/>
        <end position="89"/>
    </location>
</feature>
<evidence type="ECO:0000313" key="2">
    <source>
        <dbReference type="EMBL" id="WTT20593.1"/>
    </source>
</evidence>
<accession>A0AAU2A9W8</accession>
<dbReference type="EMBL" id="CP108222">
    <property type="protein sequence ID" value="WTT20593.1"/>
    <property type="molecule type" value="Genomic_DNA"/>
</dbReference>
<dbReference type="AlphaFoldDB" id="A0AAU2A9W8"/>
<sequence length="89" mass="10869">MSEKTCSTCRESKPESEFNKHKTNRGGLQAKCRKCQHDYLAQWKRDNKERVNAQTVKDAKKRFEKDPADFRERRNKYQRDRYWKNKSQI</sequence>
<feature type="compositionally biased region" description="Basic and acidic residues" evidence="1">
    <location>
        <begin position="67"/>
        <end position="83"/>
    </location>
</feature>
<gene>
    <name evidence="2" type="ORF">OHA22_36245</name>
</gene>
<reference evidence="2" key="1">
    <citation type="submission" date="2022-10" db="EMBL/GenBank/DDBJ databases">
        <title>The complete genomes of actinobacterial strains from the NBC collection.</title>
        <authorList>
            <person name="Joergensen T.S."/>
            <person name="Alvarez Arevalo M."/>
            <person name="Sterndorff E.B."/>
            <person name="Faurdal D."/>
            <person name="Vuksanovic O."/>
            <person name="Mourched A.-S."/>
            <person name="Charusanti P."/>
            <person name="Shaw S."/>
            <person name="Blin K."/>
            <person name="Weber T."/>
        </authorList>
    </citation>
    <scope>NUCLEOTIDE SEQUENCE</scope>
    <source>
        <strain evidence="2">NBC_00093</strain>
    </source>
</reference>
<name>A0AAU2A9W8_9ACTN</name>
<proteinExistence type="predicted"/>
<organism evidence="2">
    <name type="scientific">Streptomyces sp. NBC_00093</name>
    <dbReference type="NCBI Taxonomy" id="2975649"/>
    <lineage>
        <taxon>Bacteria</taxon>
        <taxon>Bacillati</taxon>
        <taxon>Actinomycetota</taxon>
        <taxon>Actinomycetes</taxon>
        <taxon>Kitasatosporales</taxon>
        <taxon>Streptomycetaceae</taxon>
        <taxon>Streptomyces</taxon>
    </lineage>
</organism>
<evidence type="ECO:0000256" key="1">
    <source>
        <dbReference type="SAM" id="MobiDB-lite"/>
    </source>
</evidence>
<protein>
    <recommendedName>
        <fullName evidence="3">HNH endonuclease</fullName>
    </recommendedName>
</protein>
<evidence type="ECO:0008006" key="3">
    <source>
        <dbReference type="Google" id="ProtNLM"/>
    </source>
</evidence>
<feature type="compositionally biased region" description="Basic and acidic residues" evidence="1">
    <location>
        <begin position="10"/>
        <end position="20"/>
    </location>
</feature>